<evidence type="ECO:0000313" key="4">
    <source>
        <dbReference type="EMBL" id="EAY08369.1"/>
    </source>
</evidence>
<feature type="region of interest" description="Disordered" evidence="3">
    <location>
        <begin position="474"/>
        <end position="503"/>
    </location>
</feature>
<dbReference type="InterPro" id="IPR001611">
    <property type="entry name" value="Leu-rich_rpt"/>
</dbReference>
<evidence type="ECO:0000256" key="2">
    <source>
        <dbReference type="ARBA" id="ARBA00022737"/>
    </source>
</evidence>
<dbReference type="InterPro" id="IPR032675">
    <property type="entry name" value="LRR_dom_sf"/>
</dbReference>
<dbReference type="PANTHER" id="PTHR46652">
    <property type="entry name" value="LEUCINE-RICH REPEAT AND IQ DOMAIN-CONTAINING PROTEIN 1-RELATED"/>
    <property type="match status" value="1"/>
</dbReference>
<keyword evidence="5" id="KW-1185">Reference proteome</keyword>
<dbReference type="PANTHER" id="PTHR46652:SF3">
    <property type="entry name" value="LEUCINE-RICH REPEAT-CONTAINING PROTEIN 9"/>
    <property type="match status" value="1"/>
</dbReference>
<reference evidence="4" key="1">
    <citation type="submission" date="2006-10" db="EMBL/GenBank/DDBJ databases">
        <authorList>
            <person name="Amadeo P."/>
            <person name="Zhao Q."/>
            <person name="Wortman J."/>
            <person name="Fraser-Liggett C."/>
            <person name="Carlton J."/>
        </authorList>
    </citation>
    <scope>NUCLEOTIDE SEQUENCE</scope>
    <source>
        <strain evidence="4">G3</strain>
    </source>
</reference>
<dbReference type="AlphaFoldDB" id="A2EG08"/>
<dbReference type="InParanoid" id="A2EG08"/>
<organism evidence="4 5">
    <name type="scientific">Trichomonas vaginalis (strain ATCC PRA-98 / G3)</name>
    <dbReference type="NCBI Taxonomy" id="412133"/>
    <lineage>
        <taxon>Eukaryota</taxon>
        <taxon>Metamonada</taxon>
        <taxon>Parabasalia</taxon>
        <taxon>Trichomonadida</taxon>
        <taxon>Trichomonadidae</taxon>
        <taxon>Trichomonas</taxon>
    </lineage>
</organism>
<dbReference type="STRING" id="5722.A2EG08"/>
<dbReference type="RefSeq" id="XP_001320592.1">
    <property type="nucleotide sequence ID" value="XM_001320557.1"/>
</dbReference>
<keyword evidence="2" id="KW-0677">Repeat</keyword>
<sequence>MLDFSGEKLGALQQLQQKLSSKQFTALNLSGNGINEISVDDAKLFSQISYLDISNNNISNLDFLIEIPNLTTLIASNNNLTLFQYNGSNPKLQKIILSNNQIIQISFNNSLNSLLYLEANNNKIRNINFGNKVKSLQELYVDNNSIKNLNGVENLISLQKLSVKNNIIEDFPPIKLPSLIELDISGNKVMTMNPFTQFSNLQTLNISNNLIDDKSFNTDFCLNNLVNLNVSYSQITKPIQISKFAPNLQVADISNTNISDEKELIKFIENARSLALINFHKTPLMNDESSQLISKQIMTSAKSTFYDDNVEMTDVESIKAGLNNRKAIDELEMQNKALRNEIIELIYGENNENDDNYCVTDIISELKRENEFMKKLLFEKSASKIQRESEDRPITPKRDVDIQTSQRFVIQKEENLILPKRDADIQTSQRFIIQKEEKAILPKRDEDIQTSQRLLINQPQKDEKETQKDNSILLKYDKQQKSHSSSSEKPKHKKIDSDSDEDPYDGYKKRRDYLLRHFSGKSHQRFFESLQESNSDLIELLKYEKEKRSSDKSAIEYIEQLCEDNAAIVNHLVSREGHKHRHKHIHHHVIKVKKEQKPKNVMKHHHADFFGSESTDSEFDEREIDNEYRCAFCPPSPQNQQKEKEEIAKVEKLRRPKNIFKRQEIRLTYSLSRSNEAKLAELKLERINGCDIDSMRLPYWEDLSCFVDFTFPDESRKIIKPLKNCWPFTEREPRSIPWDYEYKTTPETRPNSGKIIETISMRKITEMIINNARLNTKFNEPINKDGKEADIIKLWIKGATGYDIKLDNIQRAPNSTKVINLGRNSPIKNLKLGLMKVKNGPVAMRRPSVDNMVINLQSITSGEYVMFVFYGGRIARDKHDKTVPSGVLMSVISKAGFDSIVFGKRGHLKICVCDGSKVVPIYSFSVL</sequence>
<dbReference type="KEGG" id="tva:4766273"/>
<dbReference type="InterPro" id="IPR050836">
    <property type="entry name" value="SDS22/Internalin_LRR"/>
</dbReference>
<dbReference type="VEuPathDB" id="TrichDB:TVAGG3_0842310"/>
<dbReference type="Proteomes" id="UP000001542">
    <property type="component" value="Unassembled WGS sequence"/>
</dbReference>
<dbReference type="OrthoDB" id="10251250at2759"/>
<dbReference type="VEuPathDB" id="TrichDB:TVAG_268950"/>
<dbReference type="SUPFAM" id="SSF52058">
    <property type="entry name" value="L domain-like"/>
    <property type="match status" value="1"/>
</dbReference>
<dbReference type="eggNOG" id="KOG0531">
    <property type="taxonomic scope" value="Eukaryota"/>
</dbReference>
<dbReference type="Gene3D" id="3.80.10.10">
    <property type="entry name" value="Ribonuclease Inhibitor"/>
    <property type="match status" value="1"/>
</dbReference>
<name>A2EG08_TRIV3</name>
<reference evidence="4" key="2">
    <citation type="journal article" date="2007" name="Science">
        <title>Draft genome sequence of the sexually transmitted pathogen Trichomonas vaginalis.</title>
        <authorList>
            <person name="Carlton J.M."/>
            <person name="Hirt R.P."/>
            <person name="Silva J.C."/>
            <person name="Delcher A.L."/>
            <person name="Schatz M."/>
            <person name="Zhao Q."/>
            <person name="Wortman J.R."/>
            <person name="Bidwell S.L."/>
            <person name="Alsmark U.C.M."/>
            <person name="Besteiro S."/>
            <person name="Sicheritz-Ponten T."/>
            <person name="Noel C.J."/>
            <person name="Dacks J.B."/>
            <person name="Foster P.G."/>
            <person name="Simillion C."/>
            <person name="Van de Peer Y."/>
            <person name="Miranda-Saavedra D."/>
            <person name="Barton G.J."/>
            <person name="Westrop G.D."/>
            <person name="Mueller S."/>
            <person name="Dessi D."/>
            <person name="Fiori P.L."/>
            <person name="Ren Q."/>
            <person name="Paulsen I."/>
            <person name="Zhang H."/>
            <person name="Bastida-Corcuera F.D."/>
            <person name="Simoes-Barbosa A."/>
            <person name="Brown M.T."/>
            <person name="Hayes R.D."/>
            <person name="Mukherjee M."/>
            <person name="Okumura C.Y."/>
            <person name="Schneider R."/>
            <person name="Smith A.J."/>
            <person name="Vanacova S."/>
            <person name="Villalvazo M."/>
            <person name="Haas B.J."/>
            <person name="Pertea M."/>
            <person name="Feldblyum T.V."/>
            <person name="Utterback T.R."/>
            <person name="Shu C.L."/>
            <person name="Osoegawa K."/>
            <person name="de Jong P.J."/>
            <person name="Hrdy I."/>
            <person name="Horvathova L."/>
            <person name="Zubacova Z."/>
            <person name="Dolezal P."/>
            <person name="Malik S.B."/>
            <person name="Logsdon J.M. Jr."/>
            <person name="Henze K."/>
            <person name="Gupta A."/>
            <person name="Wang C.C."/>
            <person name="Dunne R.L."/>
            <person name="Upcroft J.A."/>
            <person name="Upcroft P."/>
            <person name="White O."/>
            <person name="Salzberg S.L."/>
            <person name="Tang P."/>
            <person name="Chiu C.-H."/>
            <person name="Lee Y.-S."/>
            <person name="Embley T.M."/>
            <person name="Coombs G.H."/>
            <person name="Mottram J.C."/>
            <person name="Tachezy J."/>
            <person name="Fraser-Liggett C.M."/>
            <person name="Johnson P.J."/>
        </authorList>
    </citation>
    <scope>NUCLEOTIDE SEQUENCE [LARGE SCALE GENOMIC DNA]</scope>
    <source>
        <strain evidence="4">G3</strain>
    </source>
</reference>
<gene>
    <name evidence="4" type="ORF">TVAG_268950</name>
</gene>
<dbReference type="EMBL" id="DS113379">
    <property type="protein sequence ID" value="EAY08369.1"/>
    <property type="molecule type" value="Genomic_DNA"/>
</dbReference>
<evidence type="ECO:0000256" key="1">
    <source>
        <dbReference type="ARBA" id="ARBA00022614"/>
    </source>
</evidence>
<protein>
    <submittedName>
        <fullName evidence="4">Leucine Rich Repeat family protein</fullName>
    </submittedName>
</protein>
<keyword evidence="1" id="KW-0433">Leucine-rich repeat</keyword>
<proteinExistence type="predicted"/>
<accession>A2EG08</accession>
<dbReference type="PROSITE" id="PS51450">
    <property type="entry name" value="LRR"/>
    <property type="match status" value="3"/>
</dbReference>
<evidence type="ECO:0000256" key="3">
    <source>
        <dbReference type="SAM" id="MobiDB-lite"/>
    </source>
</evidence>
<evidence type="ECO:0000313" key="5">
    <source>
        <dbReference type="Proteomes" id="UP000001542"/>
    </source>
</evidence>
<dbReference type="SMR" id="A2EG08"/>